<name>A0A6D2KMA6_9BRAS</name>
<dbReference type="Proteomes" id="UP000467841">
    <property type="component" value="Unassembled WGS sequence"/>
</dbReference>
<comment type="caution">
    <text evidence="1">The sequence shown here is derived from an EMBL/GenBank/DDBJ whole genome shotgun (WGS) entry which is preliminary data.</text>
</comment>
<gene>
    <name evidence="1" type="ORF">MERR_LOCUS42867</name>
</gene>
<organism evidence="1 2">
    <name type="scientific">Microthlaspi erraticum</name>
    <dbReference type="NCBI Taxonomy" id="1685480"/>
    <lineage>
        <taxon>Eukaryota</taxon>
        <taxon>Viridiplantae</taxon>
        <taxon>Streptophyta</taxon>
        <taxon>Embryophyta</taxon>
        <taxon>Tracheophyta</taxon>
        <taxon>Spermatophyta</taxon>
        <taxon>Magnoliopsida</taxon>
        <taxon>eudicotyledons</taxon>
        <taxon>Gunneridae</taxon>
        <taxon>Pentapetalae</taxon>
        <taxon>rosids</taxon>
        <taxon>malvids</taxon>
        <taxon>Brassicales</taxon>
        <taxon>Brassicaceae</taxon>
        <taxon>Coluteocarpeae</taxon>
        <taxon>Microthlaspi</taxon>
    </lineage>
</organism>
<evidence type="ECO:0000313" key="2">
    <source>
        <dbReference type="Proteomes" id="UP000467841"/>
    </source>
</evidence>
<accession>A0A6D2KMA6</accession>
<dbReference type="AlphaFoldDB" id="A0A6D2KMA6"/>
<reference evidence="1" key="1">
    <citation type="submission" date="2020-01" db="EMBL/GenBank/DDBJ databases">
        <authorList>
            <person name="Mishra B."/>
        </authorList>
    </citation>
    <scope>NUCLEOTIDE SEQUENCE [LARGE SCALE GENOMIC DNA]</scope>
</reference>
<proteinExistence type="predicted"/>
<keyword evidence="2" id="KW-1185">Reference proteome</keyword>
<evidence type="ECO:0000313" key="1">
    <source>
        <dbReference type="EMBL" id="CAA7055631.1"/>
    </source>
</evidence>
<protein>
    <submittedName>
        <fullName evidence="1">Uncharacterized protein</fullName>
    </submittedName>
</protein>
<dbReference type="EMBL" id="CACVBM020001607">
    <property type="protein sequence ID" value="CAA7055631.1"/>
    <property type="molecule type" value="Genomic_DNA"/>
</dbReference>
<sequence length="69" mass="7751">MLPAPGVLSTAVSISAIHSPNKRPNKVCMCEHLIDDDLINNNLPLLVDTHKETIIEDERRVWRGAHLEL</sequence>